<dbReference type="GO" id="GO:0061504">
    <property type="term" value="P:cyclic threonylcarbamoyladenosine biosynthetic process"/>
    <property type="evidence" value="ECO:0007669"/>
    <property type="project" value="TreeGrafter"/>
</dbReference>
<keyword evidence="3" id="KW-1185">Reference proteome</keyword>
<dbReference type="AlphaFoldDB" id="A0A7W8HCH6"/>
<dbReference type="Proteomes" id="UP000543642">
    <property type="component" value="Unassembled WGS sequence"/>
</dbReference>
<dbReference type="SUPFAM" id="SSF69572">
    <property type="entry name" value="Activating enzymes of the ubiquitin-like proteins"/>
    <property type="match status" value="1"/>
</dbReference>
<name>A0A7W8HCH6_9FIRM</name>
<organism evidence="2 3">
    <name type="scientific">Catenibacillus scindens</name>
    <dbReference type="NCBI Taxonomy" id="673271"/>
    <lineage>
        <taxon>Bacteria</taxon>
        <taxon>Bacillati</taxon>
        <taxon>Bacillota</taxon>
        <taxon>Clostridia</taxon>
        <taxon>Lachnospirales</taxon>
        <taxon>Lachnospiraceae</taxon>
        <taxon>Catenibacillus</taxon>
    </lineage>
</organism>
<evidence type="ECO:0000259" key="1">
    <source>
        <dbReference type="Pfam" id="PF00899"/>
    </source>
</evidence>
<gene>
    <name evidence="2" type="ORF">HNP82_002329</name>
</gene>
<dbReference type="Gene3D" id="3.40.50.720">
    <property type="entry name" value="NAD(P)-binding Rossmann-like Domain"/>
    <property type="match status" value="1"/>
</dbReference>
<accession>A0A7W8HCH6</accession>
<dbReference type="PANTHER" id="PTHR43267">
    <property type="entry name" value="TRNA THREONYLCARBAMOYLADENOSINE DEHYDRATASE"/>
    <property type="match status" value="1"/>
</dbReference>
<dbReference type="EMBL" id="JACHFW010000009">
    <property type="protein sequence ID" value="MBB5265190.1"/>
    <property type="molecule type" value="Genomic_DNA"/>
</dbReference>
<dbReference type="InterPro" id="IPR035985">
    <property type="entry name" value="Ubiquitin-activating_enz"/>
</dbReference>
<dbReference type="InterPro" id="IPR045886">
    <property type="entry name" value="ThiF/MoeB/HesA"/>
</dbReference>
<reference evidence="2 3" key="1">
    <citation type="submission" date="2020-08" db="EMBL/GenBank/DDBJ databases">
        <title>Genomic Encyclopedia of Type Strains, Phase IV (KMG-IV): sequencing the most valuable type-strain genomes for metagenomic binning, comparative biology and taxonomic classification.</title>
        <authorList>
            <person name="Goeker M."/>
        </authorList>
    </citation>
    <scope>NUCLEOTIDE SEQUENCE [LARGE SCALE GENOMIC DNA]</scope>
    <source>
        <strain evidence="2 3">DSM 106146</strain>
    </source>
</reference>
<evidence type="ECO:0000313" key="2">
    <source>
        <dbReference type="EMBL" id="MBB5265190.1"/>
    </source>
</evidence>
<dbReference type="PANTHER" id="PTHR43267:SF1">
    <property type="entry name" value="TRNA THREONYLCARBAMOYLADENOSINE DEHYDRATASE"/>
    <property type="match status" value="1"/>
</dbReference>
<comment type="caution">
    <text evidence="2">The sequence shown here is derived from an EMBL/GenBank/DDBJ whole genome shotgun (WGS) entry which is preliminary data.</text>
</comment>
<feature type="domain" description="THIF-type NAD/FAD binding fold" evidence="1">
    <location>
        <begin position="16"/>
        <end position="248"/>
    </location>
</feature>
<dbReference type="InterPro" id="IPR000594">
    <property type="entry name" value="ThiF_NAD_FAD-bd"/>
</dbReference>
<dbReference type="CDD" id="cd00755">
    <property type="entry name" value="YgdL_like"/>
    <property type="match status" value="1"/>
</dbReference>
<dbReference type="GO" id="GO:0008641">
    <property type="term" value="F:ubiquitin-like modifier activating enzyme activity"/>
    <property type="evidence" value="ECO:0007669"/>
    <property type="project" value="InterPro"/>
</dbReference>
<dbReference type="GO" id="GO:0061503">
    <property type="term" value="F:tRNA threonylcarbamoyladenosine dehydratase"/>
    <property type="evidence" value="ECO:0007669"/>
    <property type="project" value="TreeGrafter"/>
</dbReference>
<dbReference type="Pfam" id="PF00899">
    <property type="entry name" value="ThiF"/>
    <property type="match status" value="1"/>
</dbReference>
<sequence>MERNPNEEPFIRTKAMIGPEAFARLESSRVAVFGVGGVGSYVAEALVRTGIGQIDIIDNDRVCPSNLNRQIMALHSTLGMAKVQVMAQRMQDINPTAKVTAYETFVDKTTMEIFPFESYDYIVDAIDTVTSKLLLIEKAKMLDIPVISSMGVGNKLYPERLTVTDISKTQVCPLARVMRRELKKRGIYHVKVLFSDEEPVDLFSDPGSDETALNRKRRSPGSIAFVPSVAGLIIAGEVVRDLSGIPQDRKMTKETKKPR</sequence>
<protein>
    <submittedName>
        <fullName evidence="2">tRNA A37 threonylcarbamoyladenosine dehydratase</fullName>
    </submittedName>
</protein>
<evidence type="ECO:0000313" key="3">
    <source>
        <dbReference type="Proteomes" id="UP000543642"/>
    </source>
</evidence>
<dbReference type="RefSeq" id="WP_183774853.1">
    <property type="nucleotide sequence ID" value="NZ_JACHFW010000009.1"/>
</dbReference>
<proteinExistence type="predicted"/>